<dbReference type="GeneID" id="70215054"/>
<evidence type="ECO:0000313" key="2">
    <source>
        <dbReference type="EMBL" id="KAH7231356.1"/>
    </source>
</evidence>
<reference evidence="2" key="1">
    <citation type="journal article" date="2021" name="Nat. Commun.">
        <title>Genetic determinants of endophytism in the Arabidopsis root mycobiome.</title>
        <authorList>
            <person name="Mesny F."/>
            <person name="Miyauchi S."/>
            <person name="Thiergart T."/>
            <person name="Pickel B."/>
            <person name="Atanasova L."/>
            <person name="Karlsson M."/>
            <person name="Huettel B."/>
            <person name="Barry K.W."/>
            <person name="Haridas S."/>
            <person name="Chen C."/>
            <person name="Bauer D."/>
            <person name="Andreopoulos W."/>
            <person name="Pangilinan J."/>
            <person name="LaButti K."/>
            <person name="Riley R."/>
            <person name="Lipzen A."/>
            <person name="Clum A."/>
            <person name="Drula E."/>
            <person name="Henrissat B."/>
            <person name="Kohler A."/>
            <person name="Grigoriev I.V."/>
            <person name="Martin F.M."/>
            <person name="Hacquard S."/>
        </authorList>
    </citation>
    <scope>NUCLEOTIDE SEQUENCE</scope>
    <source>
        <strain evidence="2">MPI-CAGE-AT-0023</strain>
    </source>
</reference>
<dbReference type="RefSeq" id="XP_046043465.1">
    <property type="nucleotide sequence ID" value="XM_046185100.1"/>
</dbReference>
<protein>
    <recommendedName>
        <fullName evidence="4">Secreted protein</fullName>
    </recommendedName>
</protein>
<organism evidence="2 3">
    <name type="scientific">Fusarium redolens</name>
    <dbReference type="NCBI Taxonomy" id="48865"/>
    <lineage>
        <taxon>Eukaryota</taxon>
        <taxon>Fungi</taxon>
        <taxon>Dikarya</taxon>
        <taxon>Ascomycota</taxon>
        <taxon>Pezizomycotina</taxon>
        <taxon>Sordariomycetes</taxon>
        <taxon>Hypocreomycetidae</taxon>
        <taxon>Hypocreales</taxon>
        <taxon>Nectriaceae</taxon>
        <taxon>Fusarium</taxon>
        <taxon>Fusarium redolens species complex</taxon>
    </lineage>
</organism>
<dbReference type="Proteomes" id="UP000720189">
    <property type="component" value="Unassembled WGS sequence"/>
</dbReference>
<dbReference type="EMBL" id="JAGMUX010000021">
    <property type="protein sequence ID" value="KAH7231356.1"/>
    <property type="molecule type" value="Genomic_DNA"/>
</dbReference>
<feature type="signal peptide" evidence="1">
    <location>
        <begin position="1"/>
        <end position="16"/>
    </location>
</feature>
<accession>A0A9P9JS76</accession>
<dbReference type="AlphaFoldDB" id="A0A9P9JS76"/>
<comment type="caution">
    <text evidence="2">The sequence shown here is derived from an EMBL/GenBank/DDBJ whole genome shotgun (WGS) entry which is preliminary data.</text>
</comment>
<evidence type="ECO:0008006" key="4">
    <source>
        <dbReference type="Google" id="ProtNLM"/>
    </source>
</evidence>
<feature type="chain" id="PRO_5040380762" description="Secreted protein" evidence="1">
    <location>
        <begin position="17"/>
        <end position="98"/>
    </location>
</feature>
<sequence>MVIFFFPLFCFALVAAHFDLYCIEWKRVAWLGLTHKTIRAQRLHHHRCCTFHQDFRAGSSYNKPQQATTQTHRLRYLVFHPYELIRQTQGLRQNAPEE</sequence>
<proteinExistence type="predicted"/>
<gene>
    <name evidence="2" type="ORF">BKA55DRAFT_198473</name>
</gene>
<name>A0A9P9JS76_FUSRE</name>
<evidence type="ECO:0000313" key="3">
    <source>
        <dbReference type="Proteomes" id="UP000720189"/>
    </source>
</evidence>
<evidence type="ECO:0000256" key="1">
    <source>
        <dbReference type="SAM" id="SignalP"/>
    </source>
</evidence>
<keyword evidence="1" id="KW-0732">Signal</keyword>
<keyword evidence="3" id="KW-1185">Reference proteome</keyword>